<evidence type="ECO:0000313" key="1">
    <source>
        <dbReference type="EMBL" id="MBB5428830.1"/>
    </source>
</evidence>
<evidence type="ECO:0000313" key="2">
    <source>
        <dbReference type="Proteomes" id="UP000592780"/>
    </source>
</evidence>
<comment type="caution">
    <text evidence="1">The sequence shown here is derived from an EMBL/GenBank/DDBJ whole genome shotgun (WGS) entry which is preliminary data.</text>
</comment>
<dbReference type="AlphaFoldDB" id="A0A7W8VAG3"/>
<organism evidence="1 2">
    <name type="scientific">Paraburkholderia atlantica</name>
    <dbReference type="NCBI Taxonomy" id="2654982"/>
    <lineage>
        <taxon>Bacteria</taxon>
        <taxon>Pseudomonadati</taxon>
        <taxon>Pseudomonadota</taxon>
        <taxon>Betaproteobacteria</taxon>
        <taxon>Burkholderiales</taxon>
        <taxon>Burkholderiaceae</taxon>
        <taxon>Paraburkholderia</taxon>
    </lineage>
</organism>
<sequence>MPTGVLLHFMRRIAGASRFVDNKRLALQVERSEDSEKKLGYAGMCRRLAAWRHKLETA</sequence>
<dbReference type="OrthoDB" id="5560528at2"/>
<keyword evidence="2" id="KW-1185">Reference proteome</keyword>
<gene>
    <name evidence="1" type="ORF">HDG40_007025</name>
</gene>
<dbReference type="EMBL" id="JACHDD010000015">
    <property type="protein sequence ID" value="MBB5428830.1"/>
    <property type="molecule type" value="Genomic_DNA"/>
</dbReference>
<protein>
    <submittedName>
        <fullName evidence="1">Uncharacterized protein</fullName>
    </submittedName>
</protein>
<name>A0A7W8VAG3_PARAM</name>
<accession>A0A7W8VAG3</accession>
<dbReference type="Proteomes" id="UP000592780">
    <property type="component" value="Unassembled WGS sequence"/>
</dbReference>
<proteinExistence type="predicted"/>
<reference evidence="1 2" key="1">
    <citation type="submission" date="2020-08" db="EMBL/GenBank/DDBJ databases">
        <title>Genomic Encyclopedia of Type Strains, Phase IV (KMG-V): Genome sequencing to study the core and pangenomes of soil and plant-associated prokaryotes.</title>
        <authorList>
            <person name="Whitman W."/>
        </authorList>
    </citation>
    <scope>NUCLEOTIDE SEQUENCE [LARGE SCALE GENOMIC DNA]</scope>
    <source>
        <strain evidence="1 2">JPY158</strain>
    </source>
</reference>
<dbReference type="RefSeq" id="WP_157646283.1">
    <property type="nucleotide sequence ID" value="NZ_KB890066.1"/>
</dbReference>